<dbReference type="STRING" id="354355.SAMN05660816_04986"/>
<feature type="chain" id="PRO_5010714275" evidence="1">
    <location>
        <begin position="20"/>
        <end position="435"/>
    </location>
</feature>
<dbReference type="RefSeq" id="WP_081197166.1">
    <property type="nucleotide sequence ID" value="NZ_FOCZ01000010.1"/>
</dbReference>
<dbReference type="SUPFAM" id="SSF51338">
    <property type="entry name" value="Composite domain of metallo-dependent hydrolases"/>
    <property type="match status" value="1"/>
</dbReference>
<evidence type="ECO:0000313" key="4">
    <source>
        <dbReference type="Proteomes" id="UP000192610"/>
    </source>
</evidence>
<evidence type="ECO:0000259" key="2">
    <source>
        <dbReference type="Pfam" id="PF01979"/>
    </source>
</evidence>
<dbReference type="InterPro" id="IPR011059">
    <property type="entry name" value="Metal-dep_hydrolase_composite"/>
</dbReference>
<dbReference type="InterPro" id="IPR006680">
    <property type="entry name" value="Amidohydro-rel"/>
</dbReference>
<comment type="caution">
    <text evidence="3">The sequence shown here is derived from an EMBL/GenBank/DDBJ whole genome shotgun (WGS) entry which is preliminary data.</text>
</comment>
<keyword evidence="1" id="KW-0732">Signal</keyword>
<evidence type="ECO:0000256" key="1">
    <source>
        <dbReference type="SAM" id="SignalP"/>
    </source>
</evidence>
<dbReference type="GO" id="GO:0016810">
    <property type="term" value="F:hydrolase activity, acting on carbon-nitrogen (but not peptide) bonds"/>
    <property type="evidence" value="ECO:0007669"/>
    <property type="project" value="InterPro"/>
</dbReference>
<dbReference type="Gene3D" id="2.30.40.10">
    <property type="entry name" value="Urease, subunit C, domain 1"/>
    <property type="match status" value="1"/>
</dbReference>
<reference evidence="4" key="1">
    <citation type="submission" date="2016-04" db="EMBL/GenBank/DDBJ databases">
        <authorList>
            <person name="Chen L."/>
            <person name="Zhuang W."/>
            <person name="Wang G."/>
        </authorList>
    </citation>
    <scope>NUCLEOTIDE SEQUENCE [LARGE SCALE GENOMIC DNA]</scope>
    <source>
        <strain evidence="4">17621</strain>
    </source>
</reference>
<feature type="domain" description="Amidohydrolase-related" evidence="2">
    <location>
        <begin position="262"/>
        <end position="401"/>
    </location>
</feature>
<sequence length="435" mass="47624">MKNLIILIHCLALLITVQAQEDVYPAKPYTGKLFITNGTIHVGNGQVVENGSIEVDNGKIVQVGANITVPADAKVIDAKGKQVYPGLILPVTDLGLKEIGSGVRGSNDYNELGEYNNSIRSIVAYNSDSKIINTLKANGILLAGVTPQGGTVSGSSTVVQLDAWNWEDAAYKTDNGIHLNMPTFVTRPNRFAAFAGVRQPQTDPAKEALKKIDEIKDLFRQAKAYLQETTHKESNLKFEALKGLFNKTQKLFVHADQVKQMLIAIDFVKEFGFDVVLVGASESFQIADLLKQNNIAVILSDEHALPAAEDDDVDQPFKTPAMLQKAGVLFALNDEHAESRYRNLAFNAGTAAAYGLSKEQALQAITLNSARILGVDDKTGSLEAGKDANIVVSDGDILDMRTSIIQHAFIQGREVSLENKQKQLYERYKYKYELK</sequence>
<accession>A0A1V9FC51</accession>
<dbReference type="PANTHER" id="PTHR43135">
    <property type="entry name" value="ALPHA-D-RIBOSE 1-METHYLPHOSPHONATE 5-TRIPHOSPHATE DIPHOSPHATASE"/>
    <property type="match status" value="1"/>
</dbReference>
<organism evidence="3 4">
    <name type="scientific">Niastella yeongjuensis</name>
    <dbReference type="NCBI Taxonomy" id="354355"/>
    <lineage>
        <taxon>Bacteria</taxon>
        <taxon>Pseudomonadati</taxon>
        <taxon>Bacteroidota</taxon>
        <taxon>Chitinophagia</taxon>
        <taxon>Chitinophagales</taxon>
        <taxon>Chitinophagaceae</taxon>
        <taxon>Niastella</taxon>
    </lineage>
</organism>
<dbReference type="InterPro" id="IPR051781">
    <property type="entry name" value="Metallo-dep_Hydrolase"/>
</dbReference>
<keyword evidence="4" id="KW-1185">Reference proteome</keyword>
<evidence type="ECO:0000313" key="3">
    <source>
        <dbReference type="EMBL" id="OQP55959.1"/>
    </source>
</evidence>
<dbReference type="OrthoDB" id="783596at2"/>
<protein>
    <submittedName>
        <fullName evidence="3">Amidohydrolase</fullName>
    </submittedName>
</protein>
<dbReference type="SUPFAM" id="SSF51556">
    <property type="entry name" value="Metallo-dependent hydrolases"/>
    <property type="match status" value="1"/>
</dbReference>
<proteinExistence type="predicted"/>
<dbReference type="InterPro" id="IPR032466">
    <property type="entry name" value="Metal_Hydrolase"/>
</dbReference>
<feature type="signal peptide" evidence="1">
    <location>
        <begin position="1"/>
        <end position="19"/>
    </location>
</feature>
<dbReference type="AlphaFoldDB" id="A0A1V9FC51"/>
<dbReference type="PANTHER" id="PTHR43135:SF3">
    <property type="entry name" value="ALPHA-D-RIBOSE 1-METHYLPHOSPHONATE 5-TRIPHOSPHATE DIPHOSPHATASE"/>
    <property type="match status" value="1"/>
</dbReference>
<name>A0A1V9FC51_9BACT</name>
<dbReference type="Gene3D" id="3.20.20.140">
    <property type="entry name" value="Metal-dependent hydrolases"/>
    <property type="match status" value="1"/>
</dbReference>
<dbReference type="Pfam" id="PF01979">
    <property type="entry name" value="Amidohydro_1"/>
    <property type="match status" value="1"/>
</dbReference>
<dbReference type="Proteomes" id="UP000192610">
    <property type="component" value="Unassembled WGS sequence"/>
</dbReference>
<keyword evidence="3" id="KW-0378">Hydrolase</keyword>
<gene>
    <name evidence="3" type="ORF">A4H97_20445</name>
</gene>
<dbReference type="EMBL" id="LVXG01000002">
    <property type="protein sequence ID" value="OQP55959.1"/>
    <property type="molecule type" value="Genomic_DNA"/>
</dbReference>